<evidence type="ECO:0000259" key="8">
    <source>
        <dbReference type="PROSITE" id="PS50013"/>
    </source>
</evidence>
<dbReference type="InterPro" id="IPR023779">
    <property type="entry name" value="Chromodomain_CS"/>
</dbReference>
<accession>A0A0G4H9S1</accession>
<proteinExistence type="predicted"/>
<dbReference type="CDD" id="cd00024">
    <property type="entry name" value="CD_CSD"/>
    <property type="match status" value="1"/>
</dbReference>
<dbReference type="GO" id="GO:0005634">
    <property type="term" value="C:nucleus"/>
    <property type="evidence" value="ECO:0007669"/>
    <property type="project" value="UniProtKB-SubCell"/>
</dbReference>
<dbReference type="InterPro" id="IPR023780">
    <property type="entry name" value="Chromo_domain"/>
</dbReference>
<dbReference type="InterPro" id="IPR017984">
    <property type="entry name" value="Chromo_dom_subgr"/>
</dbReference>
<keyword evidence="4" id="KW-1133">Transmembrane helix</keyword>
<feature type="region of interest" description="Disordered" evidence="7">
    <location>
        <begin position="279"/>
        <end position="301"/>
    </location>
</feature>
<evidence type="ECO:0000256" key="5">
    <source>
        <dbReference type="ARBA" id="ARBA00023136"/>
    </source>
</evidence>
<dbReference type="PROSITE" id="PS50013">
    <property type="entry name" value="CHROMO_2"/>
    <property type="match status" value="1"/>
</dbReference>
<organism evidence="9">
    <name type="scientific">Chromera velia CCMP2878</name>
    <dbReference type="NCBI Taxonomy" id="1169474"/>
    <lineage>
        <taxon>Eukaryota</taxon>
        <taxon>Sar</taxon>
        <taxon>Alveolata</taxon>
        <taxon>Colpodellida</taxon>
        <taxon>Chromeraceae</taxon>
        <taxon>Chromera</taxon>
    </lineage>
</organism>
<keyword evidence="3" id="KW-0812">Transmembrane</keyword>
<reference evidence="9" key="1">
    <citation type="submission" date="2014-11" db="EMBL/GenBank/DDBJ databases">
        <authorList>
            <person name="Otto D Thomas"/>
            <person name="Naeem Raeece"/>
        </authorList>
    </citation>
    <scope>NUCLEOTIDE SEQUENCE</scope>
</reference>
<evidence type="ECO:0000313" key="9">
    <source>
        <dbReference type="EMBL" id="CEM40664.1"/>
    </source>
</evidence>
<dbReference type="SMART" id="SM00298">
    <property type="entry name" value="CHROMO"/>
    <property type="match status" value="1"/>
</dbReference>
<evidence type="ECO:0000256" key="7">
    <source>
        <dbReference type="SAM" id="MobiDB-lite"/>
    </source>
</evidence>
<dbReference type="VEuPathDB" id="CryptoDB:Cvel_25465"/>
<dbReference type="InterPro" id="IPR050307">
    <property type="entry name" value="Sterol_Desaturase_Related"/>
</dbReference>
<dbReference type="EMBL" id="CDMZ01002082">
    <property type="protein sequence ID" value="CEM40664.1"/>
    <property type="molecule type" value="Genomic_DNA"/>
</dbReference>
<dbReference type="SUPFAM" id="SSF54160">
    <property type="entry name" value="Chromo domain-like"/>
    <property type="match status" value="1"/>
</dbReference>
<dbReference type="GO" id="GO:0016020">
    <property type="term" value="C:membrane"/>
    <property type="evidence" value="ECO:0007669"/>
    <property type="project" value="UniProtKB-SubCell"/>
</dbReference>
<dbReference type="AlphaFoldDB" id="A0A0G4H9S1"/>
<dbReference type="InterPro" id="IPR016197">
    <property type="entry name" value="Chromo-like_dom_sf"/>
</dbReference>
<evidence type="ECO:0000256" key="2">
    <source>
        <dbReference type="ARBA" id="ARBA00004370"/>
    </source>
</evidence>
<sequence length="376" mass="42876">MGGGLEGFLTVWLRTPMLCWGLGPVLVANIAVFSSILILEPLIWSGLLDKHMISHTGENRKEALKKIRETFPFTQQLAGTIFTLAGPSGVLNSVLSALILPWIHPLTSDDPQIPPVWPFLRDLLLLLLLGDLALYWGHRIQHESTFLWETAHKYHHAVLTPSPVSAAFINHVDAALQAGLPVLFASAIVKPHPLTFYAFVFLKIRDNVVNHAGIDHWLVNLLFLKYFPFRGTVVHHDSHHKFCNYAQGVRNLGEFFWIWDWVFGTLSTSAGVAKRLGQHKAKKEGNSGGDGKENEQEQEEEEWEVERIRAFEWRGARKEKKRYFHIKWKGFPEGDNTWEPEENLENARAILEAFIEKHPEAQAPFTPKVTPERKRK</sequence>
<protein>
    <recommendedName>
        <fullName evidence="8">Chromo domain-containing protein</fullName>
    </recommendedName>
</protein>
<keyword evidence="6" id="KW-0539">Nucleus</keyword>
<gene>
    <name evidence="9" type="ORF">Cvel_25465</name>
</gene>
<dbReference type="GO" id="GO:0008610">
    <property type="term" value="P:lipid biosynthetic process"/>
    <property type="evidence" value="ECO:0007669"/>
    <property type="project" value="InterPro"/>
</dbReference>
<dbReference type="GO" id="GO:0016491">
    <property type="term" value="F:oxidoreductase activity"/>
    <property type="evidence" value="ECO:0007669"/>
    <property type="project" value="InterPro"/>
</dbReference>
<name>A0A0G4H9S1_9ALVE</name>
<dbReference type="Pfam" id="PF04116">
    <property type="entry name" value="FA_hydroxylase"/>
    <property type="match status" value="1"/>
</dbReference>
<dbReference type="PANTHER" id="PTHR11863">
    <property type="entry name" value="STEROL DESATURASE"/>
    <property type="match status" value="1"/>
</dbReference>
<dbReference type="Pfam" id="PF00385">
    <property type="entry name" value="Chromo"/>
    <property type="match status" value="1"/>
</dbReference>
<comment type="subcellular location">
    <subcellularLocation>
        <location evidence="2">Membrane</location>
    </subcellularLocation>
    <subcellularLocation>
        <location evidence="1">Nucleus</location>
    </subcellularLocation>
</comment>
<dbReference type="GO" id="GO:0005506">
    <property type="term" value="F:iron ion binding"/>
    <property type="evidence" value="ECO:0007669"/>
    <property type="project" value="InterPro"/>
</dbReference>
<feature type="domain" description="Chromo" evidence="8">
    <location>
        <begin position="303"/>
        <end position="366"/>
    </location>
</feature>
<evidence type="ECO:0000256" key="3">
    <source>
        <dbReference type="ARBA" id="ARBA00022692"/>
    </source>
</evidence>
<dbReference type="PROSITE" id="PS00598">
    <property type="entry name" value="CHROMO_1"/>
    <property type="match status" value="1"/>
</dbReference>
<evidence type="ECO:0000256" key="4">
    <source>
        <dbReference type="ARBA" id="ARBA00022989"/>
    </source>
</evidence>
<dbReference type="InterPro" id="IPR006694">
    <property type="entry name" value="Fatty_acid_hydroxylase"/>
</dbReference>
<evidence type="ECO:0000256" key="1">
    <source>
        <dbReference type="ARBA" id="ARBA00004123"/>
    </source>
</evidence>
<dbReference type="PRINTS" id="PR00504">
    <property type="entry name" value="CHROMODOMAIN"/>
</dbReference>
<keyword evidence="5" id="KW-0472">Membrane</keyword>
<evidence type="ECO:0000256" key="6">
    <source>
        <dbReference type="ARBA" id="ARBA00023242"/>
    </source>
</evidence>
<dbReference type="Gene3D" id="2.40.50.40">
    <property type="match status" value="1"/>
</dbReference>
<dbReference type="InterPro" id="IPR000953">
    <property type="entry name" value="Chromo/chromo_shadow_dom"/>
</dbReference>